<feature type="transmembrane region" description="Helical" evidence="1">
    <location>
        <begin position="125"/>
        <end position="148"/>
    </location>
</feature>
<organism evidence="2 3">
    <name type="scientific">Paraburkholderia sabiae</name>
    <dbReference type="NCBI Taxonomy" id="273251"/>
    <lineage>
        <taxon>Bacteria</taxon>
        <taxon>Pseudomonadati</taxon>
        <taxon>Pseudomonadota</taxon>
        <taxon>Betaproteobacteria</taxon>
        <taxon>Burkholderiales</taxon>
        <taxon>Burkholderiaceae</taxon>
        <taxon>Paraburkholderia</taxon>
    </lineage>
</organism>
<feature type="transmembrane region" description="Helical" evidence="1">
    <location>
        <begin position="62"/>
        <end position="79"/>
    </location>
</feature>
<name>A0ABU9QJ41_9BURK</name>
<feature type="transmembrane region" description="Helical" evidence="1">
    <location>
        <begin position="100"/>
        <end position="119"/>
    </location>
</feature>
<gene>
    <name evidence="2" type="ORF">V4C55_27640</name>
</gene>
<dbReference type="RefSeq" id="WP_201657681.1">
    <property type="nucleotide sequence ID" value="NZ_CAJHCS010000028.1"/>
</dbReference>
<dbReference type="EMBL" id="JAZHGC010000026">
    <property type="protein sequence ID" value="MEM5289500.1"/>
    <property type="molecule type" value="Genomic_DNA"/>
</dbReference>
<keyword evidence="1" id="KW-0472">Membrane</keyword>
<comment type="caution">
    <text evidence="2">The sequence shown here is derived from an EMBL/GenBank/DDBJ whole genome shotgun (WGS) entry which is preliminary data.</text>
</comment>
<accession>A0ABU9QJ41</accession>
<evidence type="ECO:0000313" key="2">
    <source>
        <dbReference type="EMBL" id="MEM5289500.1"/>
    </source>
</evidence>
<keyword evidence="1" id="KW-0812">Transmembrane</keyword>
<protein>
    <submittedName>
        <fullName evidence="2">Uncharacterized protein</fullName>
    </submittedName>
</protein>
<keyword evidence="3" id="KW-1185">Reference proteome</keyword>
<evidence type="ECO:0000313" key="3">
    <source>
        <dbReference type="Proteomes" id="UP001494588"/>
    </source>
</evidence>
<keyword evidence="1" id="KW-1133">Transmembrane helix</keyword>
<proteinExistence type="predicted"/>
<dbReference type="Proteomes" id="UP001494588">
    <property type="component" value="Unassembled WGS sequence"/>
</dbReference>
<evidence type="ECO:0000256" key="1">
    <source>
        <dbReference type="SAM" id="Phobius"/>
    </source>
</evidence>
<reference evidence="2 3" key="1">
    <citation type="submission" date="2024-01" db="EMBL/GenBank/DDBJ databases">
        <title>The diversity of rhizobia nodulating Mimosa spp. in eleven states of Brazil covering several biomes is determined by host plant, location, and edaphic factors.</title>
        <authorList>
            <person name="Rouws L."/>
            <person name="Barauna A."/>
            <person name="Beukes C."/>
            <person name="De Faria S.M."/>
            <person name="Gross E."/>
            <person name="Dos Reis Junior F.B."/>
            <person name="Simon M."/>
            <person name="Maluk M."/>
            <person name="Odee D.W."/>
            <person name="Kenicer G."/>
            <person name="Young J.P.W."/>
            <person name="Reis V.M."/>
            <person name="Zilli J."/>
            <person name="James E.K."/>
        </authorList>
    </citation>
    <scope>NUCLEOTIDE SEQUENCE [LARGE SCALE GENOMIC DNA]</scope>
    <source>
        <strain evidence="2 3">JPY77</strain>
    </source>
</reference>
<sequence length="157" mass="16407">MTQQKLSTTVGTMFIRCGQSAVAGAAVSYAANHYAVVPMLHSLAQAALHHEEFASAGVGERLLAVLAVAAVLFAASIATKRRRNAFHDAVASCGRRVVGWLMAGAAAKVCFLCGALAGFGGRGWFAGLLTLAMYTGIFVCVRGLVVFAQVPPRTRSH</sequence>